<gene>
    <name evidence="14" type="ORF">G9444_1360</name>
</gene>
<dbReference type="SUPFAM" id="SSF52777">
    <property type="entry name" value="CoA-dependent acyltransferases"/>
    <property type="match status" value="1"/>
</dbReference>
<evidence type="ECO:0000256" key="10">
    <source>
        <dbReference type="ARBA" id="ARBA00048109"/>
    </source>
</evidence>
<evidence type="ECO:0000256" key="7">
    <source>
        <dbReference type="ARBA" id="ARBA00022798"/>
    </source>
</evidence>
<evidence type="ECO:0000256" key="2">
    <source>
        <dbReference type="ARBA" id="ARBA00005189"/>
    </source>
</evidence>
<dbReference type="GO" id="GO:0006071">
    <property type="term" value="P:glycerol metabolic process"/>
    <property type="evidence" value="ECO:0007669"/>
    <property type="project" value="UniProtKB-KW"/>
</dbReference>
<keyword evidence="7" id="KW-0319">Glycerol metabolism</keyword>
<dbReference type="EMBL" id="CP050124">
    <property type="protein sequence ID" value="QIP38604.1"/>
    <property type="molecule type" value="Genomic_DNA"/>
</dbReference>
<dbReference type="Pfam" id="PF03007">
    <property type="entry name" value="WS_DGAT_cat"/>
    <property type="match status" value="1"/>
</dbReference>
<dbReference type="UniPathway" id="UPA00282"/>
<keyword evidence="6" id="KW-0808">Transferase</keyword>
<evidence type="ECO:0000313" key="14">
    <source>
        <dbReference type="EMBL" id="QIP38604.1"/>
    </source>
</evidence>
<sequence>MVDTTPDVPISPVDAASFQLGVDVQPYLVTIAGLLSPGGFVDSDGRPDLAHLHRTLAAQIAQEPLLRQRPIVRHGSWWWTESNIEVDLHVSLEERGPTEPDFEAVCGRLVMQPLDTTRPLWHIALIPVARTGQCGIVIRVHHAVLDGAGASDLFERLFASPDSKKPDPGAPPTAKTGHSPEPHIPQKASSLDLLRFRIGTFLHRPIRSRVLLGTIGTTRSIASVSTRTAPVVRGAQSVGGTLNDAYLVAAGTGLRFILEDRGESIPKTIAVSVPVAVTAIGDARNAVGFMIIDLPLQETDLERAVAIVAKQTAAAKPSARAAGTTFRSPRVAGIFDKFAKRQHMIGAVVSNVHGPRGPLTLDGAALVQLWPLGPVGGQCSNRLHSSVLQRQILDRNPDRCRASPSGKQDRASRRTSSQRNSQHHKLTGTSSHSFESDRTEASADFSTRVS</sequence>
<feature type="domain" description="O-acyltransferase WSD1-like N-terminal" evidence="12">
    <location>
        <begin position="11"/>
        <end position="201"/>
    </location>
</feature>
<dbReference type="AlphaFoldDB" id="A0A6G9CNX2"/>
<evidence type="ECO:0000256" key="11">
    <source>
        <dbReference type="SAM" id="MobiDB-lite"/>
    </source>
</evidence>
<feature type="domain" description="O-acyltransferase WSD1 C-terminal" evidence="13">
    <location>
        <begin position="285"/>
        <end position="377"/>
    </location>
</feature>
<keyword evidence="5" id="KW-0444">Lipid biosynthesis</keyword>
<keyword evidence="9" id="KW-0012">Acyltransferase</keyword>
<feature type="region of interest" description="Disordered" evidence="11">
    <location>
        <begin position="159"/>
        <end position="185"/>
    </location>
</feature>
<evidence type="ECO:0000259" key="13">
    <source>
        <dbReference type="Pfam" id="PF06974"/>
    </source>
</evidence>
<dbReference type="InterPro" id="IPR004255">
    <property type="entry name" value="O-acyltransferase_WSD1_N"/>
</dbReference>
<feature type="region of interest" description="Disordered" evidence="11">
    <location>
        <begin position="394"/>
        <end position="450"/>
    </location>
</feature>
<dbReference type="Pfam" id="PF06974">
    <property type="entry name" value="WS_DGAT_C"/>
    <property type="match status" value="1"/>
</dbReference>
<evidence type="ECO:0000313" key="15">
    <source>
        <dbReference type="Proteomes" id="UP000502345"/>
    </source>
</evidence>
<comment type="catalytic activity">
    <reaction evidence="10">
        <text>an acyl-CoA + a 1,2-diacyl-sn-glycerol = a triacyl-sn-glycerol + CoA</text>
        <dbReference type="Rhea" id="RHEA:10868"/>
        <dbReference type="ChEBI" id="CHEBI:17815"/>
        <dbReference type="ChEBI" id="CHEBI:57287"/>
        <dbReference type="ChEBI" id="CHEBI:58342"/>
        <dbReference type="ChEBI" id="CHEBI:64615"/>
        <dbReference type="EC" id="2.3.1.20"/>
    </reaction>
</comment>
<keyword evidence="8" id="KW-0443">Lipid metabolism</keyword>
<dbReference type="PANTHER" id="PTHR31650">
    <property type="entry name" value="O-ACYLTRANSFERASE (WSD1-LIKE) FAMILY PROTEIN"/>
    <property type="match status" value="1"/>
</dbReference>
<dbReference type="InterPro" id="IPR023213">
    <property type="entry name" value="CAT-like_dom_sf"/>
</dbReference>
<evidence type="ECO:0000256" key="4">
    <source>
        <dbReference type="ARBA" id="ARBA00013244"/>
    </source>
</evidence>
<feature type="compositionally biased region" description="Basic and acidic residues" evidence="11">
    <location>
        <begin position="394"/>
        <end position="412"/>
    </location>
</feature>
<dbReference type="Gene3D" id="3.30.559.10">
    <property type="entry name" value="Chloramphenicol acetyltransferase-like domain"/>
    <property type="match status" value="1"/>
</dbReference>
<evidence type="ECO:0000256" key="9">
    <source>
        <dbReference type="ARBA" id="ARBA00023315"/>
    </source>
</evidence>
<dbReference type="InterPro" id="IPR009721">
    <property type="entry name" value="O-acyltransferase_WSD1_C"/>
</dbReference>
<reference evidence="14 15" key="1">
    <citation type="submission" date="2020-03" db="EMBL/GenBank/DDBJ databases">
        <title>Screen low temperature-resistant strains for efficient degradation of petroleum hydrocarbons under the low temperature.</title>
        <authorList>
            <person name="Wang Y."/>
            <person name="Chen J."/>
        </authorList>
    </citation>
    <scope>NUCLEOTIDE SEQUENCE [LARGE SCALE GENOMIC DNA]</scope>
    <source>
        <strain evidence="14 15">KB1</strain>
    </source>
</reference>
<comment type="pathway">
    <text evidence="1">Glycerolipid metabolism; triacylglycerol biosynthesis.</text>
</comment>
<comment type="similarity">
    <text evidence="3">Belongs to the long-chain O-acyltransferase family.</text>
</comment>
<evidence type="ECO:0000256" key="6">
    <source>
        <dbReference type="ARBA" id="ARBA00022679"/>
    </source>
</evidence>
<evidence type="ECO:0000256" key="8">
    <source>
        <dbReference type="ARBA" id="ARBA00023098"/>
    </source>
</evidence>
<accession>A0A6G9CNX2</accession>
<name>A0A6G9CNX2_RHOER</name>
<evidence type="ECO:0000256" key="3">
    <source>
        <dbReference type="ARBA" id="ARBA00009587"/>
    </source>
</evidence>
<dbReference type="GO" id="GO:0019432">
    <property type="term" value="P:triglyceride biosynthetic process"/>
    <property type="evidence" value="ECO:0007669"/>
    <property type="project" value="UniProtKB-UniPathway"/>
</dbReference>
<dbReference type="PANTHER" id="PTHR31650:SF1">
    <property type="entry name" value="WAX ESTER SYNTHASE_DIACYLGLYCEROL ACYLTRANSFERASE 4-RELATED"/>
    <property type="match status" value="1"/>
</dbReference>
<evidence type="ECO:0000256" key="1">
    <source>
        <dbReference type="ARBA" id="ARBA00004771"/>
    </source>
</evidence>
<evidence type="ECO:0000256" key="5">
    <source>
        <dbReference type="ARBA" id="ARBA00022516"/>
    </source>
</evidence>
<organism evidence="14 15">
    <name type="scientific">Rhodococcus erythropolis</name>
    <name type="common">Arthrobacter picolinophilus</name>
    <dbReference type="NCBI Taxonomy" id="1833"/>
    <lineage>
        <taxon>Bacteria</taxon>
        <taxon>Bacillati</taxon>
        <taxon>Actinomycetota</taxon>
        <taxon>Actinomycetes</taxon>
        <taxon>Mycobacteriales</taxon>
        <taxon>Nocardiaceae</taxon>
        <taxon>Rhodococcus</taxon>
        <taxon>Rhodococcus erythropolis group</taxon>
    </lineage>
</organism>
<evidence type="ECO:0000259" key="12">
    <source>
        <dbReference type="Pfam" id="PF03007"/>
    </source>
</evidence>
<dbReference type="InterPro" id="IPR045034">
    <property type="entry name" value="O-acyltransferase_WSD1-like"/>
</dbReference>
<protein>
    <recommendedName>
        <fullName evidence="4">diacylglycerol O-acyltransferase</fullName>
        <ecNumber evidence="4">2.3.1.20</ecNumber>
    </recommendedName>
</protein>
<dbReference type="GO" id="GO:0004144">
    <property type="term" value="F:diacylglycerol O-acyltransferase activity"/>
    <property type="evidence" value="ECO:0007669"/>
    <property type="project" value="UniProtKB-EC"/>
</dbReference>
<dbReference type="GO" id="GO:0005886">
    <property type="term" value="C:plasma membrane"/>
    <property type="evidence" value="ECO:0007669"/>
    <property type="project" value="TreeGrafter"/>
</dbReference>
<proteinExistence type="inferred from homology"/>
<dbReference type="EC" id="2.3.1.20" evidence="4"/>
<comment type="pathway">
    <text evidence="2">Lipid metabolism.</text>
</comment>
<dbReference type="Proteomes" id="UP000502345">
    <property type="component" value="Chromosome"/>
</dbReference>